<evidence type="ECO:0000313" key="1">
    <source>
        <dbReference type="EMBL" id="SEA32300.1"/>
    </source>
</evidence>
<keyword evidence="2" id="KW-1185">Reference proteome</keyword>
<gene>
    <name evidence="1" type="ORF">SAMN04488065_2659</name>
</gene>
<sequence length="44" mass="4800">MLGVEFSSSESMTGAVNSLAVQKHEELYVLEEPDRKNGPNSCSE</sequence>
<evidence type="ECO:0000313" key="2">
    <source>
        <dbReference type="Proteomes" id="UP000236755"/>
    </source>
</evidence>
<proteinExistence type="predicted"/>
<dbReference type="Proteomes" id="UP000236755">
    <property type="component" value="Unassembled WGS sequence"/>
</dbReference>
<organism evidence="1 2">
    <name type="scientific">Haloplanus vescus</name>
    <dbReference type="NCBI Taxonomy" id="555874"/>
    <lineage>
        <taxon>Archaea</taxon>
        <taxon>Methanobacteriati</taxon>
        <taxon>Methanobacteriota</taxon>
        <taxon>Stenosarchaea group</taxon>
        <taxon>Halobacteria</taxon>
        <taxon>Halobacteriales</taxon>
        <taxon>Haloferacaceae</taxon>
        <taxon>Haloplanus</taxon>
    </lineage>
</organism>
<accession>A0A1H4A8R7</accession>
<reference evidence="1 2" key="1">
    <citation type="submission" date="2016-10" db="EMBL/GenBank/DDBJ databases">
        <authorList>
            <person name="de Groot N.N."/>
        </authorList>
    </citation>
    <scope>NUCLEOTIDE SEQUENCE [LARGE SCALE GENOMIC DNA]</scope>
    <source>
        <strain evidence="1 2">CGMCC 1.8712</strain>
    </source>
</reference>
<protein>
    <submittedName>
        <fullName evidence="1">Uncharacterized protein</fullName>
    </submittedName>
</protein>
<dbReference type="AlphaFoldDB" id="A0A1H4A8R7"/>
<dbReference type="EMBL" id="FNQT01000005">
    <property type="protein sequence ID" value="SEA32300.1"/>
    <property type="molecule type" value="Genomic_DNA"/>
</dbReference>
<name>A0A1H4A8R7_9EURY</name>